<proteinExistence type="predicted"/>
<comment type="catalytic activity">
    <reaction evidence="1">
        <text>3',3'-c-di-GMP + H2O = 5'-phosphoguanylyl(3'-&gt;5')guanosine + H(+)</text>
        <dbReference type="Rhea" id="RHEA:24902"/>
        <dbReference type="ChEBI" id="CHEBI:15377"/>
        <dbReference type="ChEBI" id="CHEBI:15378"/>
        <dbReference type="ChEBI" id="CHEBI:58754"/>
        <dbReference type="ChEBI" id="CHEBI:58805"/>
        <dbReference type="EC" id="3.1.4.52"/>
    </reaction>
    <physiologicalReaction direction="left-to-right" evidence="1">
        <dbReference type="Rhea" id="RHEA:24903"/>
    </physiologicalReaction>
</comment>
<dbReference type="InterPro" id="IPR035965">
    <property type="entry name" value="PAS-like_dom_sf"/>
</dbReference>
<protein>
    <submittedName>
        <fullName evidence="8">PAS domain S-box-containing protein/diguanylate cyclase (GGDEF)-like protein</fullName>
    </submittedName>
</protein>
<feature type="domain" description="Response regulatory" evidence="3">
    <location>
        <begin position="9"/>
        <end position="155"/>
    </location>
</feature>
<reference evidence="8 9" key="1">
    <citation type="submission" date="2018-05" db="EMBL/GenBank/DDBJ databases">
        <title>Genomic Encyclopedia of Type Strains, Phase IV (KMG-IV): sequencing the most valuable type-strain genomes for metagenomic binning, comparative biology and taxonomic classification.</title>
        <authorList>
            <person name="Goeker M."/>
        </authorList>
    </citation>
    <scope>NUCLEOTIDE SEQUENCE [LARGE SCALE GENOMIC DNA]</scope>
    <source>
        <strain evidence="8 9">DSM 566</strain>
    </source>
</reference>
<feature type="domain" description="PAC" evidence="5">
    <location>
        <begin position="269"/>
        <end position="323"/>
    </location>
</feature>
<feature type="domain" description="EAL" evidence="6">
    <location>
        <begin position="497"/>
        <end position="751"/>
    </location>
</feature>
<dbReference type="GO" id="GO:0000160">
    <property type="term" value="P:phosphorelay signal transduction system"/>
    <property type="evidence" value="ECO:0007669"/>
    <property type="project" value="InterPro"/>
</dbReference>
<dbReference type="Pfam" id="PF00990">
    <property type="entry name" value="GGDEF"/>
    <property type="match status" value="1"/>
</dbReference>
<dbReference type="InterPro" id="IPR001610">
    <property type="entry name" value="PAC"/>
</dbReference>
<feature type="modified residue" description="4-aspartylphosphate" evidence="2">
    <location>
        <position position="86"/>
    </location>
</feature>
<feature type="domain" description="GGDEF" evidence="7">
    <location>
        <begin position="355"/>
        <end position="488"/>
    </location>
</feature>
<dbReference type="CDD" id="cd00130">
    <property type="entry name" value="PAS"/>
    <property type="match status" value="1"/>
</dbReference>
<dbReference type="Gene3D" id="3.30.70.270">
    <property type="match status" value="1"/>
</dbReference>
<dbReference type="FunFam" id="3.20.20.450:FF:000001">
    <property type="entry name" value="Cyclic di-GMP phosphodiesterase yahA"/>
    <property type="match status" value="1"/>
</dbReference>
<evidence type="ECO:0000259" key="5">
    <source>
        <dbReference type="PROSITE" id="PS50113"/>
    </source>
</evidence>
<dbReference type="NCBIfam" id="TIGR00229">
    <property type="entry name" value="sensory_box"/>
    <property type="match status" value="1"/>
</dbReference>
<keyword evidence="2" id="KW-0597">Phosphoprotein</keyword>
<dbReference type="SMART" id="SM00091">
    <property type="entry name" value="PAS"/>
    <property type="match status" value="1"/>
</dbReference>
<dbReference type="NCBIfam" id="TIGR00254">
    <property type="entry name" value="GGDEF"/>
    <property type="match status" value="1"/>
</dbReference>
<dbReference type="Pfam" id="PF13426">
    <property type="entry name" value="PAS_9"/>
    <property type="match status" value="1"/>
</dbReference>
<sequence length="760" mass="84777">MMNLPTNRRILLIDDMPSIHEDFRKLLAVSSDAMDLLDDEALLFGDSAAAEQIEFELDSAYQGQEGLSRVQQALQQGRPYAMAFVDMRMPPGWDGVETIERLWQADPRLQVVICTAYTDHAWEDVLRRLDARDRLLVLKKPFDTIEVLQLARTLVMKWSLSLQAQSQMDGLEAAVRQRTRELSDEVQARRQAELALRVRDRAIEAAVNAIMITDHLRADQPIEYVNPAFERITGYPPQEVLGRNARFLQGDESEQPALREIAAAVREEREGHGVFRNRRKDGSAFWNELHIAPVRDAEGAVTHFVGVLNDVTAARDHQQALEFQARHDALTGLPNRLMLRDRLDQAIAHARRMQERVGVLWLDLDHFKFVNDSYGHPVGDGLLVALSTRLRETMRRSDTVARLGGDEFVVLLPGIHRACDASAAAQKVLDALAPPFEIDGHLLHASTSVGVSLFPEDGDSSEALLMHADTAMYRAKHDGRNGFQFYSREMSEQARERETLARALHTAVDENQFELHYQPKLDLGSGRVTGVEALIRWRHPALGMVPPSSFIPIAEETGLIVDIGDWVLRTACAQAQAWQQRWQLGLSVAVNVSPRQFRQHDLPATVRRVLDDSGLAGGLLELELTESLLMHQTDAVIETLRSIKSMGVSLALDDFGTGFSSLSYLRRFPLDLIKIDRAFVAGLASIEADEAITRAIIGMAHALGMAVVAEGVETPEQLAFLQAHRCDAAQGYLLGRPMAAAALDALWQAQRNRLDTPPAH</sequence>
<dbReference type="InterPro" id="IPR029787">
    <property type="entry name" value="Nucleotide_cyclase"/>
</dbReference>
<dbReference type="SMART" id="SM00086">
    <property type="entry name" value="PAC"/>
    <property type="match status" value="1"/>
</dbReference>
<dbReference type="PANTHER" id="PTHR44757">
    <property type="entry name" value="DIGUANYLATE CYCLASE DGCP"/>
    <property type="match status" value="1"/>
</dbReference>
<dbReference type="AlphaFoldDB" id="A0A318H7B1"/>
<comment type="caution">
    <text evidence="8">The sequence shown here is derived from an EMBL/GenBank/DDBJ whole genome shotgun (WGS) entry which is preliminary data.</text>
</comment>
<dbReference type="SUPFAM" id="SSF55785">
    <property type="entry name" value="PYP-like sensor domain (PAS domain)"/>
    <property type="match status" value="1"/>
</dbReference>
<dbReference type="OrthoDB" id="9813903at2"/>
<evidence type="ECO:0000256" key="1">
    <source>
        <dbReference type="ARBA" id="ARBA00051114"/>
    </source>
</evidence>
<dbReference type="SMART" id="SM00267">
    <property type="entry name" value="GGDEF"/>
    <property type="match status" value="1"/>
</dbReference>
<dbReference type="GO" id="GO:0071111">
    <property type="term" value="F:cyclic-guanylate-specific phosphodiesterase activity"/>
    <property type="evidence" value="ECO:0007669"/>
    <property type="project" value="UniProtKB-EC"/>
</dbReference>
<dbReference type="Proteomes" id="UP000247811">
    <property type="component" value="Unassembled WGS sequence"/>
</dbReference>
<evidence type="ECO:0000259" key="7">
    <source>
        <dbReference type="PROSITE" id="PS50887"/>
    </source>
</evidence>
<evidence type="ECO:0000259" key="4">
    <source>
        <dbReference type="PROSITE" id="PS50112"/>
    </source>
</evidence>
<dbReference type="InterPro" id="IPR035919">
    <property type="entry name" value="EAL_sf"/>
</dbReference>
<dbReference type="CDD" id="cd01949">
    <property type="entry name" value="GGDEF"/>
    <property type="match status" value="1"/>
</dbReference>
<evidence type="ECO:0000313" key="9">
    <source>
        <dbReference type="Proteomes" id="UP000247811"/>
    </source>
</evidence>
<dbReference type="Pfam" id="PF00563">
    <property type="entry name" value="EAL"/>
    <property type="match status" value="1"/>
</dbReference>
<accession>A0A318H7B1</accession>
<keyword evidence="9" id="KW-1185">Reference proteome</keyword>
<dbReference type="PROSITE" id="PS50110">
    <property type="entry name" value="RESPONSE_REGULATORY"/>
    <property type="match status" value="1"/>
</dbReference>
<dbReference type="Pfam" id="PF00072">
    <property type="entry name" value="Response_reg"/>
    <property type="match status" value="1"/>
</dbReference>
<evidence type="ECO:0000313" key="8">
    <source>
        <dbReference type="EMBL" id="PXW97515.1"/>
    </source>
</evidence>
<dbReference type="PROSITE" id="PS50112">
    <property type="entry name" value="PAS"/>
    <property type="match status" value="1"/>
</dbReference>
<dbReference type="PANTHER" id="PTHR44757:SF2">
    <property type="entry name" value="BIOFILM ARCHITECTURE MAINTENANCE PROTEIN MBAA"/>
    <property type="match status" value="1"/>
</dbReference>
<dbReference type="InterPro" id="IPR043128">
    <property type="entry name" value="Rev_trsase/Diguanyl_cyclase"/>
</dbReference>
<dbReference type="SUPFAM" id="SSF141868">
    <property type="entry name" value="EAL domain-like"/>
    <property type="match status" value="1"/>
</dbReference>
<dbReference type="EMBL" id="QJJS01000004">
    <property type="protein sequence ID" value="PXW97515.1"/>
    <property type="molecule type" value="Genomic_DNA"/>
</dbReference>
<dbReference type="InterPro" id="IPR000014">
    <property type="entry name" value="PAS"/>
</dbReference>
<evidence type="ECO:0000259" key="3">
    <source>
        <dbReference type="PROSITE" id="PS50110"/>
    </source>
</evidence>
<dbReference type="Gene3D" id="3.40.50.2300">
    <property type="match status" value="1"/>
</dbReference>
<dbReference type="SMART" id="SM00052">
    <property type="entry name" value="EAL"/>
    <property type="match status" value="1"/>
</dbReference>
<dbReference type="InterPro" id="IPR001633">
    <property type="entry name" value="EAL_dom"/>
</dbReference>
<dbReference type="CDD" id="cd01948">
    <property type="entry name" value="EAL"/>
    <property type="match status" value="1"/>
</dbReference>
<dbReference type="InterPro" id="IPR000700">
    <property type="entry name" value="PAS-assoc_C"/>
</dbReference>
<dbReference type="PROSITE" id="PS50883">
    <property type="entry name" value="EAL"/>
    <property type="match status" value="1"/>
</dbReference>
<dbReference type="PROSITE" id="PS50113">
    <property type="entry name" value="PAC"/>
    <property type="match status" value="1"/>
</dbReference>
<dbReference type="InterPro" id="IPR001789">
    <property type="entry name" value="Sig_transdc_resp-reg_receiver"/>
</dbReference>
<dbReference type="SUPFAM" id="SSF52172">
    <property type="entry name" value="CheY-like"/>
    <property type="match status" value="1"/>
</dbReference>
<dbReference type="SUPFAM" id="SSF55073">
    <property type="entry name" value="Nucleotide cyclase"/>
    <property type="match status" value="1"/>
</dbReference>
<evidence type="ECO:0000256" key="2">
    <source>
        <dbReference type="PROSITE-ProRule" id="PRU00169"/>
    </source>
</evidence>
<organism evidence="8 9">
    <name type="scientific">Sphaerotilus hippei</name>
    <dbReference type="NCBI Taxonomy" id="744406"/>
    <lineage>
        <taxon>Bacteria</taxon>
        <taxon>Pseudomonadati</taxon>
        <taxon>Pseudomonadota</taxon>
        <taxon>Betaproteobacteria</taxon>
        <taxon>Burkholderiales</taxon>
        <taxon>Sphaerotilaceae</taxon>
        <taxon>Sphaerotilus</taxon>
    </lineage>
</organism>
<evidence type="ECO:0000259" key="6">
    <source>
        <dbReference type="PROSITE" id="PS50883"/>
    </source>
</evidence>
<dbReference type="PROSITE" id="PS50887">
    <property type="entry name" value="GGDEF"/>
    <property type="match status" value="1"/>
</dbReference>
<feature type="domain" description="PAS" evidence="4">
    <location>
        <begin position="201"/>
        <end position="268"/>
    </location>
</feature>
<dbReference type="InterPro" id="IPR000160">
    <property type="entry name" value="GGDEF_dom"/>
</dbReference>
<dbReference type="Gene3D" id="3.30.450.20">
    <property type="entry name" value="PAS domain"/>
    <property type="match status" value="1"/>
</dbReference>
<dbReference type="InterPro" id="IPR011006">
    <property type="entry name" value="CheY-like_superfamily"/>
</dbReference>
<dbReference type="Gene3D" id="3.20.20.450">
    <property type="entry name" value="EAL domain"/>
    <property type="match status" value="1"/>
</dbReference>
<name>A0A318H7B1_9BURK</name>
<dbReference type="InterPro" id="IPR052155">
    <property type="entry name" value="Biofilm_reg_signaling"/>
</dbReference>
<dbReference type="FunFam" id="3.30.70.270:FF:000001">
    <property type="entry name" value="Diguanylate cyclase domain protein"/>
    <property type="match status" value="1"/>
</dbReference>
<gene>
    <name evidence="8" type="ORF">C7444_104117</name>
</gene>
<dbReference type="GO" id="GO:0071732">
    <property type="term" value="P:cellular response to nitric oxide"/>
    <property type="evidence" value="ECO:0007669"/>
    <property type="project" value="UniProtKB-ARBA"/>
</dbReference>